<dbReference type="RefSeq" id="XP_066829960.1">
    <property type="nucleotide sequence ID" value="XM_066973087.1"/>
</dbReference>
<gene>
    <name evidence="1" type="ORF">LODBEIA_P30220</name>
</gene>
<reference evidence="1 2" key="1">
    <citation type="submission" date="2024-03" db="EMBL/GenBank/DDBJ databases">
        <authorList>
            <person name="Brejova B."/>
        </authorList>
    </citation>
    <scope>NUCLEOTIDE SEQUENCE [LARGE SCALE GENOMIC DNA]</scope>
    <source>
        <strain evidence="1 2">CBS 14171</strain>
    </source>
</reference>
<dbReference type="GeneID" id="92208218"/>
<proteinExistence type="predicted"/>
<keyword evidence="2" id="KW-1185">Reference proteome</keyword>
<dbReference type="Proteomes" id="UP001497383">
    <property type="component" value="Chromosome 3"/>
</dbReference>
<dbReference type="EMBL" id="OZ022407">
    <property type="protein sequence ID" value="CAK9438798.1"/>
    <property type="molecule type" value="Genomic_DNA"/>
</dbReference>
<evidence type="ECO:0000313" key="1">
    <source>
        <dbReference type="EMBL" id="CAK9438798.1"/>
    </source>
</evidence>
<name>A0ABP0ZKX2_9ASCO</name>
<sequence>MVVIFDIRIAPPEFIIRHNTREAIGSFCWIPPTSDMEDTDTNTDNHSSSSSSNQILVFSKHDLLAKLYSLDNMQLLYTITKPFWNGTQLSSRQFWYVIADSSVYNVPPTIYQFYNDGTTSAIVAKKRLPRFVTKETIISLSPSGKWLQILDPGDSLLGFNLKLFGVLTSAEPVSDEMTPIVDLEQNMDDTLADDEEVVEIYRERFKSAWFAVEGEEFLFIYNSGGIFFEVQVFCINLLRIVQRRRIDFLSTGSTGWAQENGTLKLSRYLQAPPKGSINQPIIRNNRLHLIVDDVYVYSYKIQLQKNNVHFELITMLKSSSNVTQVVETNSNSWVVATRHSVLRYQNDSYQVVKTTLSSIKSVTMLAHEQMLVLYSDMESKWDIADASSHVNSQSLTDATEITDTFYRRKRLKTR</sequence>
<protein>
    <submittedName>
        <fullName evidence="1">Uncharacterized protein</fullName>
    </submittedName>
</protein>
<evidence type="ECO:0000313" key="2">
    <source>
        <dbReference type="Proteomes" id="UP001497383"/>
    </source>
</evidence>
<accession>A0ABP0ZKX2</accession>
<organism evidence="1 2">
    <name type="scientific">Lodderomyces beijingensis</name>
    <dbReference type="NCBI Taxonomy" id="1775926"/>
    <lineage>
        <taxon>Eukaryota</taxon>
        <taxon>Fungi</taxon>
        <taxon>Dikarya</taxon>
        <taxon>Ascomycota</taxon>
        <taxon>Saccharomycotina</taxon>
        <taxon>Pichiomycetes</taxon>
        <taxon>Debaryomycetaceae</taxon>
        <taxon>Candida/Lodderomyces clade</taxon>
        <taxon>Lodderomyces</taxon>
    </lineage>
</organism>